<name>A0ABD7TX30_9STAP</name>
<evidence type="ECO:0000256" key="1">
    <source>
        <dbReference type="ARBA" id="ARBA00022679"/>
    </source>
</evidence>
<dbReference type="InterPro" id="IPR001296">
    <property type="entry name" value="Glyco_trans_1"/>
</dbReference>
<gene>
    <name evidence="3" type="ORF">MUA95_02115</name>
</gene>
<protein>
    <submittedName>
        <fullName evidence="3">Glycosyltransferase family 4 protein</fullName>
    </submittedName>
</protein>
<dbReference type="AlphaFoldDB" id="A0ABD7TX30"/>
<dbReference type="CDD" id="cd03794">
    <property type="entry name" value="GT4_WbuB-like"/>
    <property type="match status" value="1"/>
</dbReference>
<accession>A0ABD7TX30</accession>
<dbReference type="Proteomes" id="UP001065705">
    <property type="component" value="Chromosome"/>
</dbReference>
<organism evidence="3 4">
    <name type="scientific">Staphylococcus agnetis</name>
    <dbReference type="NCBI Taxonomy" id="985762"/>
    <lineage>
        <taxon>Bacteria</taxon>
        <taxon>Bacillati</taxon>
        <taxon>Bacillota</taxon>
        <taxon>Bacilli</taxon>
        <taxon>Bacillales</taxon>
        <taxon>Staphylococcaceae</taxon>
        <taxon>Staphylococcus</taxon>
    </lineage>
</organism>
<evidence type="ECO:0000313" key="3">
    <source>
        <dbReference type="EMBL" id="UXU57627.1"/>
    </source>
</evidence>
<dbReference type="PANTHER" id="PTHR46401">
    <property type="entry name" value="GLYCOSYLTRANSFERASE WBBK-RELATED"/>
    <property type="match status" value="1"/>
</dbReference>
<proteinExistence type="predicted"/>
<dbReference type="GO" id="GO:0016740">
    <property type="term" value="F:transferase activity"/>
    <property type="evidence" value="ECO:0007669"/>
    <property type="project" value="UniProtKB-KW"/>
</dbReference>
<sequence>MVKINSKSEEGIYQDFINEISRRGNNVFVVTPIESRENRETYLVDEDNVKILRVKTGNVTKTSKLKKGINQLKLQAQFNKAIKDFYKDISFDLIVYSTPPITFSKLITKLKKDYNAITYLMLKDIFPQNAVDIQMIKNNSILYTFFRKKELNTYKVSDLIGVMSKENKNYIIKHSNVKPEKIHIFRNSIYEMNLSSSNRSVLTKYGIDINKKILIYGGNIGEPQGYKNIIGFIKRFNEVKNANLIIIGSGTRFNAVKAAAKNIKDVFVLDQLPKREYDALLNHSDIGMIFLDERFTIPNYPSRLTSYLSLGKPVIASVDDCTDISSEIEKNNVGFSSNSKNTDLLIDNINKLTTDVDLYKNLSENAKSFFNRDFKIEDNVDRMINEIRRYKNEKML</sequence>
<feature type="domain" description="Glycosyl transferase family 1" evidence="2">
    <location>
        <begin position="204"/>
        <end position="368"/>
    </location>
</feature>
<reference evidence="3" key="1">
    <citation type="submission" date="2022-03" db="EMBL/GenBank/DDBJ databases">
        <title>Comparative Genomics of East African Camel-Associated Staphylococcaceae spp.: Diversity and Inheritance of Traits Involved in Host-Pathogen Interactions.</title>
        <authorList>
            <person name="Akarsu H."/>
            <person name="Liljander A."/>
            <person name="Younan M."/>
            <person name="Brodard I."/>
            <person name="Glucks I."/>
            <person name="Labroussaa F."/>
            <person name="Overesch G."/>
            <person name="Kuhnert P."/>
            <person name="Perreten V."/>
            <person name="Drexler J.F."/>
            <person name="Corman V.M."/>
            <person name="Falquet L."/>
            <person name="Jores J."/>
        </authorList>
    </citation>
    <scope>NUCLEOTIDE SEQUENCE</scope>
    <source>
        <strain evidence="3">IVB6197</strain>
    </source>
</reference>
<dbReference type="EMBL" id="CP094809">
    <property type="protein sequence ID" value="UXU57627.1"/>
    <property type="molecule type" value="Genomic_DNA"/>
</dbReference>
<keyword evidence="1" id="KW-0808">Transferase</keyword>
<evidence type="ECO:0000313" key="4">
    <source>
        <dbReference type="Proteomes" id="UP001065705"/>
    </source>
</evidence>
<dbReference type="PANTHER" id="PTHR46401:SF2">
    <property type="entry name" value="GLYCOSYLTRANSFERASE WBBK-RELATED"/>
    <property type="match status" value="1"/>
</dbReference>
<dbReference type="SUPFAM" id="SSF53756">
    <property type="entry name" value="UDP-Glycosyltransferase/glycogen phosphorylase"/>
    <property type="match status" value="1"/>
</dbReference>
<dbReference type="Gene3D" id="3.40.50.2000">
    <property type="entry name" value="Glycogen Phosphorylase B"/>
    <property type="match status" value="2"/>
</dbReference>
<evidence type="ECO:0000259" key="2">
    <source>
        <dbReference type="Pfam" id="PF00534"/>
    </source>
</evidence>
<dbReference type="RefSeq" id="WP_262626607.1">
    <property type="nucleotide sequence ID" value="NZ_CP094809.1"/>
</dbReference>
<dbReference type="Pfam" id="PF00534">
    <property type="entry name" value="Glycos_transf_1"/>
    <property type="match status" value="1"/>
</dbReference>